<dbReference type="SUPFAM" id="SSF52833">
    <property type="entry name" value="Thioredoxin-like"/>
    <property type="match status" value="1"/>
</dbReference>
<dbReference type="PANTHER" id="PTHR35891:SF3">
    <property type="entry name" value="THIOL:DISULFIDE INTERCHANGE PROTEIN DSBL"/>
    <property type="match status" value="1"/>
</dbReference>
<dbReference type="Pfam" id="PF13462">
    <property type="entry name" value="Thioredoxin_4"/>
    <property type="match status" value="1"/>
</dbReference>
<dbReference type="Proteomes" id="UP000255193">
    <property type="component" value="Unassembled WGS sequence"/>
</dbReference>
<evidence type="ECO:0000259" key="3">
    <source>
        <dbReference type="PROSITE" id="PS51352"/>
    </source>
</evidence>
<dbReference type="PANTHER" id="PTHR35891">
    <property type="entry name" value="THIOL:DISULFIDE INTERCHANGE PROTEIN DSBA"/>
    <property type="match status" value="1"/>
</dbReference>
<gene>
    <name evidence="4" type="primary">bdbD</name>
    <name evidence="4" type="ORF">NCTC11091_01466</name>
</gene>
<dbReference type="InterPro" id="IPR012336">
    <property type="entry name" value="Thioredoxin-like_fold"/>
</dbReference>
<reference evidence="4 5" key="1">
    <citation type="submission" date="2018-06" db="EMBL/GenBank/DDBJ databases">
        <authorList>
            <consortium name="Pathogen Informatics"/>
            <person name="Doyle S."/>
        </authorList>
    </citation>
    <scope>NUCLEOTIDE SEQUENCE [LARGE SCALE GENOMIC DNA]</scope>
    <source>
        <strain evidence="4 5">NCTC11091</strain>
    </source>
</reference>
<dbReference type="InterPro" id="IPR013766">
    <property type="entry name" value="Thioredoxin_domain"/>
</dbReference>
<dbReference type="InterPro" id="IPR050824">
    <property type="entry name" value="Thiol_disulfide_DsbA"/>
</dbReference>
<proteinExistence type="predicted"/>
<organism evidence="4 5">
    <name type="scientific">Faucicola atlantae</name>
    <dbReference type="NCBI Taxonomy" id="34059"/>
    <lineage>
        <taxon>Bacteria</taxon>
        <taxon>Pseudomonadati</taxon>
        <taxon>Pseudomonadota</taxon>
        <taxon>Gammaproteobacteria</taxon>
        <taxon>Moraxellales</taxon>
        <taxon>Moraxellaceae</taxon>
        <taxon>Faucicola</taxon>
    </lineage>
</organism>
<dbReference type="AlphaFoldDB" id="A0A378Q4L2"/>
<feature type="chain" id="PRO_5016971169" evidence="2">
    <location>
        <begin position="22"/>
        <end position="234"/>
    </location>
</feature>
<accession>A0A378Q4L2</accession>
<dbReference type="Gene3D" id="3.40.30.10">
    <property type="entry name" value="Glutaredoxin"/>
    <property type="match status" value="1"/>
</dbReference>
<dbReference type="PROSITE" id="PS51352">
    <property type="entry name" value="THIOREDOXIN_2"/>
    <property type="match status" value="1"/>
</dbReference>
<dbReference type="PROSITE" id="PS51257">
    <property type="entry name" value="PROKAR_LIPOPROTEIN"/>
    <property type="match status" value="1"/>
</dbReference>
<protein>
    <submittedName>
        <fullName evidence="4">Thiol-disulfide oxidoreductase D</fullName>
    </submittedName>
</protein>
<feature type="compositionally biased region" description="Low complexity" evidence="1">
    <location>
        <begin position="26"/>
        <end position="46"/>
    </location>
</feature>
<feature type="region of interest" description="Disordered" evidence="1">
    <location>
        <begin position="26"/>
        <end position="51"/>
    </location>
</feature>
<name>A0A378Q4L2_9GAMM</name>
<evidence type="ECO:0000313" key="4">
    <source>
        <dbReference type="EMBL" id="STY95669.1"/>
    </source>
</evidence>
<keyword evidence="2" id="KW-0732">Signal</keyword>
<feature type="domain" description="Thioredoxin" evidence="3">
    <location>
        <begin position="29"/>
        <end position="229"/>
    </location>
</feature>
<feature type="signal peptide" evidence="2">
    <location>
        <begin position="1"/>
        <end position="21"/>
    </location>
</feature>
<sequence>MKKTTLTLVTTLLALSATLVACGQQTTTNSNNSQTPTTTNAQSTPQGESDTITAKQVATDTLVRSHSPIIGKVDAPVTIVEFFDPSCEACRAMNPYVKQIINEHNGKVRLVLRYTLFHKGSEQVARILETAKEQGIYEPVLAAVFEAQPQWHDDETVKAAWQAAIKAGLDEQKARASMNSDKINQVLKQDMDDAKTIKISGTPTYYVNGKLLTKLSPDGLQAMVANEVKTTAKP</sequence>
<dbReference type="InterPro" id="IPR036249">
    <property type="entry name" value="Thioredoxin-like_sf"/>
</dbReference>
<evidence type="ECO:0000256" key="1">
    <source>
        <dbReference type="SAM" id="MobiDB-lite"/>
    </source>
</evidence>
<evidence type="ECO:0000313" key="5">
    <source>
        <dbReference type="Proteomes" id="UP000255193"/>
    </source>
</evidence>
<dbReference type="RefSeq" id="WP_007116050.1">
    <property type="nucleotide sequence ID" value="NZ_MXAO01000093.1"/>
</dbReference>
<evidence type="ECO:0000256" key="2">
    <source>
        <dbReference type="SAM" id="SignalP"/>
    </source>
</evidence>
<dbReference type="EMBL" id="UGQA01000001">
    <property type="protein sequence ID" value="STY95669.1"/>
    <property type="molecule type" value="Genomic_DNA"/>
</dbReference>